<feature type="region of interest" description="Disordered" evidence="1">
    <location>
        <begin position="57"/>
        <end position="80"/>
    </location>
</feature>
<feature type="region of interest" description="Disordered" evidence="1">
    <location>
        <begin position="94"/>
        <end position="120"/>
    </location>
</feature>
<organism evidence="2 3">
    <name type="scientific">Actinoallomurus acaciae</name>
    <dbReference type="NCBI Taxonomy" id="502577"/>
    <lineage>
        <taxon>Bacteria</taxon>
        <taxon>Bacillati</taxon>
        <taxon>Actinomycetota</taxon>
        <taxon>Actinomycetes</taxon>
        <taxon>Streptosporangiales</taxon>
        <taxon>Thermomonosporaceae</taxon>
        <taxon>Actinoallomurus</taxon>
    </lineage>
</organism>
<comment type="caution">
    <text evidence="2">The sequence shown here is derived from an EMBL/GenBank/DDBJ whole genome shotgun (WGS) entry which is preliminary data.</text>
</comment>
<keyword evidence="3" id="KW-1185">Reference proteome</keyword>
<feature type="region of interest" description="Disordered" evidence="1">
    <location>
        <begin position="1837"/>
        <end position="1866"/>
    </location>
</feature>
<evidence type="ECO:0000313" key="2">
    <source>
        <dbReference type="EMBL" id="MFB9837346.1"/>
    </source>
</evidence>
<accession>A0ABV5YS23</accession>
<feature type="compositionally biased region" description="Gly residues" evidence="1">
    <location>
        <begin position="2244"/>
        <end position="2258"/>
    </location>
</feature>
<name>A0ABV5YS23_9ACTN</name>
<feature type="compositionally biased region" description="Basic and acidic residues" evidence="1">
    <location>
        <begin position="1749"/>
        <end position="1761"/>
    </location>
</feature>
<feature type="region of interest" description="Disordered" evidence="1">
    <location>
        <begin position="312"/>
        <end position="338"/>
    </location>
</feature>
<feature type="compositionally biased region" description="Basic and acidic residues" evidence="1">
    <location>
        <begin position="974"/>
        <end position="992"/>
    </location>
</feature>
<feature type="compositionally biased region" description="Basic and acidic residues" evidence="1">
    <location>
        <begin position="1164"/>
        <end position="1180"/>
    </location>
</feature>
<feature type="compositionally biased region" description="Polar residues" evidence="1">
    <location>
        <begin position="2007"/>
        <end position="2016"/>
    </location>
</feature>
<reference evidence="2 3" key="1">
    <citation type="submission" date="2024-09" db="EMBL/GenBank/DDBJ databases">
        <authorList>
            <person name="Sun Q."/>
            <person name="Mori K."/>
        </authorList>
    </citation>
    <scope>NUCLEOTIDE SEQUENCE [LARGE SCALE GENOMIC DNA]</scope>
    <source>
        <strain evidence="2 3">TBRC 0563</strain>
    </source>
</reference>
<sequence length="2258" mass="242060">MERLRGEAAVWLGAEIARAAHQAPTEGALDALNRLTEHSPEHAAVTTALRREVRLGDKNAGQGPLEQDGPTPPDRTLRPRLRDGDAQDIVERAKNLAADPSQLTPDQGGTHAHHGGTGIARPAHTEYLSMDEVHSALDQLRPSDFGRGVTGWHWSPDGTTLHVETEHWGTVDVKVDIRPQVGKMPGTVSEFHPGKSGEPAELAIAQWAMTREAAVAAGLPTGEVAEAGEVLPTQLRHAVSEATQRASAETARSGQGVVRRVASHVREAVRNDAHVRRLIDDHRYLARQWREATDPAERTRIAGEIDQVAHDLGTAGQTPPEPPWVHGSDGFIPGYAQPTPLSELTGRVHAMAEALSDDTMALVEWAGVHEMQAHQAHQNVETQNAAAAKADGETDRGAPERARVARSQAEEEAREAARNEHIADKYQAAREKAEEARTAYRALESHLENLAADPPSEAQAKVSADAGLLLARRAEEAFREYEKALDNALSPDIVGPDAIITGRLPLRGRLTDVSNTLLTGEGVGHQLSPEGYEHELRAQQEALLSKEGACLPVGVDGTQLRVRMRFLHPVENPYPEMRPKETISGGFREGGQWNAATANHSTVDGFEYDLGKLAQLVPIENHYAHAFKGFMKLFGPGGEYTKGHGWSETGSFLDDARPGDVVNIRGGKVTAVVGVPEYDVWVVHPDGRETPVVHVTTGAHGDVTTATALVSNSYTLEPPRNEQVLQLPPGERAQTTLPRGKVIEMNGLDEWRGKVVSQLEAAGVSLDSESREHLSHILTAETKSHLSAMADTTSPLHKGPLRPIPGTGLVVRTTAEINVDRAVPWAASKSDWKEVVEVGFGGITGSDVYNVSTSVSVSVPILPFMKAIDVLPGHGEFPVSFGPKLDGSRGVTHTETANVGRTNIPVTVARHVGNTVAETFPEGSIVVKAHIYSVKGNCVIGPITHEVSAKARFEESEALRYGLPGDVEAQVKTPDGEVARRPDGSRVLRDDPVPGAPPGRRPALPVWTGDGPGQIRGNPGWASEITGVDEGLVDGMPTFKKHGLVPQETDEVGLPRPSEKEPNEAQLMTQVVNQRKLEELADRVRTEYGQALKASGIKTVLKHVTPHGAPEEYELTTHVKPDFNTWDPEGVSTAKNHVGLGIDSKSNGRTVTRAAAVTGGGEVSGDHKPAEHHSGDEEKLGVSGGGNHESSTSATESVMINDVDIVESGTPNLVGGLTHEVVHTLRNPDGKVVGEWSESGHVKLEIPVDWLPRDDASAPPAPPAPVDAAPPTSHKVAAEAIWRQIDTGDMIDQVQQKFRERGVRPPGSIAIILKETSLCSPGNAARWLGRGLETSVNTDPHGMQPKRYTIKVTGTVGESRPLDEITEVSGKINLSAVGTTRTTGRTNGWNATGSGGGTAHYGADLTDGGSTDVKKTGNTATSHAKSLTSGKERLKIEIDPKVPNWTNVRFRVEISDPDAGWTEHVTVDAPSIYTLSESDALELQEQGELTLSPEAMADVMQRFLDDNLVSDPQVVARQVDPYLARLGEARRAGEPLPALSQDHTAEAFADRVTAVMGVGQSAPAGTLERALAGALRLVATGQEAALPAMVDRTVGTSLIAGYEFHGPDGQKMSVFDGVLNAVSQRSPQALSTDPTLGQRLSDRFDGRTWEGLIDNMFDPWGSSGTLPTRVKGPEGTVSSQQVSVRVQGGFTGRPVKVGHSNHVVHIEQPYTWDGETHTTTHNHSLGGDVDVSNGSADGGSDGTVATGRSRSESRNVGDTRIKLNRYSPYDTSDTPPGKEGMAKIKQAVKFTITADQQPLAPGQTKVKKQPEAPEPVTVELEGYITRWVPERWLRPVESSPAEAGHPDATSAPSAEHPPARPADPRPVPLVGDRYYVHWVEAEHAYNVMRDNFVELLGKGSEREVERQLAHQWSAIARTSPMNFRRMVGEQGYEFHVDFGNRTATTNVHLDLHNLEIEDVGGAEVSQVDRWEHTTSGSVSVGHMVPLSGSVKVVDATTGSGYKRANGAQASQTITDNSGHRHETSEFNQSNHAGLGPAKGTFHMAFSQGRKQIHRTADGEVHLTFAGHELNATREAQEAGDPRGPAWDMASSAGRTRRSPGGPKFDEVRVEDGKGAEALTGAIMRAKLNGGDVFVEVHEGDAPAHRYRVSRDGTVHNEDELPTGEPWTDGGFADAFTALPEPLMRLAADHGINLRRVFEQSAVRGSLADKVRHELANQGVAIPAEVQPVPRDWLAGPQQSPYSGGLSGDGAGAAGGMGA</sequence>
<feature type="compositionally biased region" description="Basic and acidic residues" evidence="1">
    <location>
        <begin position="390"/>
        <end position="430"/>
    </location>
</feature>
<dbReference type="RefSeq" id="WP_378210158.1">
    <property type="nucleotide sequence ID" value="NZ_JBHLZP010000369.1"/>
</dbReference>
<feature type="compositionally biased region" description="Polar residues" evidence="1">
    <location>
        <begin position="375"/>
        <end position="385"/>
    </location>
</feature>
<feature type="region of interest" description="Disordered" evidence="1">
    <location>
        <begin position="974"/>
        <end position="1012"/>
    </location>
</feature>
<gene>
    <name evidence="2" type="ORF">ACFFNX_34755</name>
</gene>
<feature type="region of interest" description="Disordered" evidence="1">
    <location>
        <begin position="374"/>
        <end position="430"/>
    </location>
</feature>
<feature type="region of interest" description="Disordered" evidence="1">
    <location>
        <begin position="1158"/>
        <end position="1194"/>
    </location>
</feature>
<proteinExistence type="predicted"/>
<feature type="region of interest" description="Disordered" evidence="1">
    <location>
        <begin position="2074"/>
        <end position="2104"/>
    </location>
</feature>
<evidence type="ECO:0000256" key="1">
    <source>
        <dbReference type="SAM" id="MobiDB-lite"/>
    </source>
</evidence>
<feature type="region of interest" description="Disordered" evidence="1">
    <location>
        <begin position="2230"/>
        <end position="2258"/>
    </location>
</feature>
<feature type="region of interest" description="Disordered" evidence="1">
    <location>
        <begin position="1714"/>
        <end position="1779"/>
    </location>
</feature>
<evidence type="ECO:0000313" key="3">
    <source>
        <dbReference type="Proteomes" id="UP001589627"/>
    </source>
</evidence>
<protein>
    <submittedName>
        <fullName evidence="2">Uncharacterized protein</fullName>
    </submittedName>
</protein>
<feature type="region of interest" description="Disordered" evidence="1">
    <location>
        <begin position="2002"/>
        <end position="2036"/>
    </location>
</feature>
<dbReference type="EMBL" id="JBHLZP010000369">
    <property type="protein sequence ID" value="MFB9837346.1"/>
    <property type="molecule type" value="Genomic_DNA"/>
</dbReference>
<dbReference type="Proteomes" id="UP001589627">
    <property type="component" value="Unassembled WGS sequence"/>
</dbReference>